<protein>
    <recommendedName>
        <fullName evidence="5">Transmembrane protein</fullName>
    </recommendedName>
</protein>
<dbReference type="EMBL" id="AGNL01026635">
    <property type="protein sequence ID" value="EJK57939.1"/>
    <property type="molecule type" value="Genomic_DNA"/>
</dbReference>
<feature type="transmembrane region" description="Helical" evidence="2">
    <location>
        <begin position="215"/>
        <end position="235"/>
    </location>
</feature>
<keyword evidence="2" id="KW-1133">Transmembrane helix</keyword>
<keyword evidence="2" id="KW-0472">Membrane</keyword>
<dbReference type="Proteomes" id="UP000266841">
    <property type="component" value="Unassembled WGS sequence"/>
</dbReference>
<organism evidence="3 4">
    <name type="scientific">Thalassiosira oceanica</name>
    <name type="common">Marine diatom</name>
    <dbReference type="NCBI Taxonomy" id="159749"/>
    <lineage>
        <taxon>Eukaryota</taxon>
        <taxon>Sar</taxon>
        <taxon>Stramenopiles</taxon>
        <taxon>Ochrophyta</taxon>
        <taxon>Bacillariophyta</taxon>
        <taxon>Coscinodiscophyceae</taxon>
        <taxon>Thalassiosirophycidae</taxon>
        <taxon>Thalassiosirales</taxon>
        <taxon>Thalassiosiraceae</taxon>
        <taxon>Thalassiosira</taxon>
    </lineage>
</organism>
<name>K0RZJ3_THAOC</name>
<comment type="caution">
    <text evidence="3">The sequence shown here is derived from an EMBL/GenBank/DDBJ whole genome shotgun (WGS) entry which is preliminary data.</text>
</comment>
<accession>K0RZJ3</accession>
<evidence type="ECO:0008006" key="5">
    <source>
        <dbReference type="Google" id="ProtNLM"/>
    </source>
</evidence>
<keyword evidence="4" id="KW-1185">Reference proteome</keyword>
<dbReference type="AlphaFoldDB" id="K0RZJ3"/>
<dbReference type="OrthoDB" id="10630888at2759"/>
<evidence type="ECO:0000256" key="2">
    <source>
        <dbReference type="SAM" id="Phobius"/>
    </source>
</evidence>
<gene>
    <name evidence="3" type="ORF">THAOC_21976</name>
</gene>
<feature type="region of interest" description="Disordered" evidence="1">
    <location>
        <begin position="52"/>
        <end position="78"/>
    </location>
</feature>
<reference evidence="3 4" key="1">
    <citation type="journal article" date="2012" name="Genome Biol.">
        <title>Genome and low-iron response of an oceanic diatom adapted to chronic iron limitation.</title>
        <authorList>
            <person name="Lommer M."/>
            <person name="Specht M."/>
            <person name="Roy A.S."/>
            <person name="Kraemer L."/>
            <person name="Andreson R."/>
            <person name="Gutowska M.A."/>
            <person name="Wolf J."/>
            <person name="Bergner S.V."/>
            <person name="Schilhabel M.B."/>
            <person name="Klostermeier U.C."/>
            <person name="Beiko R.G."/>
            <person name="Rosenstiel P."/>
            <person name="Hippler M."/>
            <person name="Laroche J."/>
        </authorList>
    </citation>
    <scope>NUCLEOTIDE SEQUENCE [LARGE SCALE GENOMIC DNA]</scope>
    <source>
        <strain evidence="3 4">CCMP1005</strain>
    </source>
</reference>
<keyword evidence="2" id="KW-0812">Transmembrane</keyword>
<feature type="region of interest" description="Disordered" evidence="1">
    <location>
        <begin position="1"/>
        <end position="20"/>
    </location>
</feature>
<feature type="region of interest" description="Disordered" evidence="1">
    <location>
        <begin position="92"/>
        <end position="127"/>
    </location>
</feature>
<feature type="transmembrane region" description="Helical" evidence="2">
    <location>
        <begin position="260"/>
        <end position="278"/>
    </location>
</feature>
<dbReference type="eggNOG" id="ENOG502QYKS">
    <property type="taxonomic scope" value="Eukaryota"/>
</dbReference>
<evidence type="ECO:0000256" key="1">
    <source>
        <dbReference type="SAM" id="MobiDB-lite"/>
    </source>
</evidence>
<evidence type="ECO:0000313" key="4">
    <source>
        <dbReference type="Proteomes" id="UP000266841"/>
    </source>
</evidence>
<sequence length="339" mass="35805">MDMDMDNMYAEKDKGTDMDELETDPIEIDMTENLPTQPVDVFGEGPDKAMEETVAPEGGLSGPISSTLGGMDEAADLPDSVTDAMTDAFAPSESGLAEPQTPSSGSPAREPTPSFGANGADSTAAAPTEPDLVVSGEAGLYCSGETQFDIRSFWGGSVDKTIDELESEIDLESSDDLSEEVARNAVLASAVFGTLLSFIVVLGSAIGRRMCFERFIIGIIAFCALICQSVTFLFFDSKRYCNGDIVNEILNQVPCVMGRGGVYSAVSVALYAVLMIMASRLPHDDPYGVCCKKKGSSTEGSAPLSQDDGGTGAASNGRSWVSKEREGALEEQEGENEII</sequence>
<feature type="region of interest" description="Disordered" evidence="1">
    <location>
        <begin position="294"/>
        <end position="339"/>
    </location>
</feature>
<proteinExistence type="predicted"/>
<feature type="transmembrane region" description="Helical" evidence="2">
    <location>
        <begin position="185"/>
        <end position="203"/>
    </location>
</feature>
<feature type="compositionally biased region" description="Acidic residues" evidence="1">
    <location>
        <begin position="329"/>
        <end position="339"/>
    </location>
</feature>
<evidence type="ECO:0000313" key="3">
    <source>
        <dbReference type="EMBL" id="EJK57939.1"/>
    </source>
</evidence>